<evidence type="ECO:0000313" key="1">
    <source>
        <dbReference type="EMBL" id="GAA3748508.1"/>
    </source>
</evidence>
<sequence length="62" mass="7220">MFKFNNKNLRMNQEIGFGSAHKGQTDTVEFSESSFVSIIEADLECISLWNEKVNFRKTIYII</sequence>
<name>A0ABP7FW21_9FLAO</name>
<protein>
    <submittedName>
        <fullName evidence="1">Uncharacterized protein</fullName>
    </submittedName>
</protein>
<comment type="caution">
    <text evidence="1">The sequence shown here is derived from an EMBL/GenBank/DDBJ whole genome shotgun (WGS) entry which is preliminary data.</text>
</comment>
<organism evidence="1 2">
    <name type="scientific">Flavobacterium ginsengisoli</name>
    <dbReference type="NCBI Taxonomy" id="871694"/>
    <lineage>
        <taxon>Bacteria</taxon>
        <taxon>Pseudomonadati</taxon>
        <taxon>Bacteroidota</taxon>
        <taxon>Flavobacteriia</taxon>
        <taxon>Flavobacteriales</taxon>
        <taxon>Flavobacteriaceae</taxon>
        <taxon>Flavobacterium</taxon>
    </lineage>
</organism>
<gene>
    <name evidence="1" type="ORF">GCM10022422_36360</name>
</gene>
<proteinExistence type="predicted"/>
<accession>A0ABP7FW21</accession>
<evidence type="ECO:0000313" key="2">
    <source>
        <dbReference type="Proteomes" id="UP001501367"/>
    </source>
</evidence>
<keyword evidence="2" id="KW-1185">Reference proteome</keyword>
<dbReference type="EMBL" id="BAABDT010000006">
    <property type="protein sequence ID" value="GAA3748508.1"/>
    <property type="molecule type" value="Genomic_DNA"/>
</dbReference>
<reference evidence="2" key="1">
    <citation type="journal article" date="2019" name="Int. J. Syst. Evol. Microbiol.">
        <title>The Global Catalogue of Microorganisms (GCM) 10K type strain sequencing project: providing services to taxonomists for standard genome sequencing and annotation.</title>
        <authorList>
            <consortium name="The Broad Institute Genomics Platform"/>
            <consortium name="The Broad Institute Genome Sequencing Center for Infectious Disease"/>
            <person name="Wu L."/>
            <person name="Ma J."/>
        </authorList>
    </citation>
    <scope>NUCLEOTIDE SEQUENCE [LARGE SCALE GENOMIC DNA]</scope>
    <source>
        <strain evidence="2">JCM 17336</strain>
    </source>
</reference>
<dbReference type="Proteomes" id="UP001501367">
    <property type="component" value="Unassembled WGS sequence"/>
</dbReference>